<sequence length="232" mass="22343">MSELDSAAARLDDAAQRLRDGLSGVDDETTQLLGSGWKGGAASAYAPAWEKWHDGAKQVVEGLQRMSELLTIAGKEYAKTDESASGALGTTVQGAGGASAGGGGAGTSGAGASAAASGAGDAGAASGADAAAQTTSGNAGAVPSASSAPVGQAAMQPMTQAGQAAAGTSQQIGEAVAGFVRQAAELATAVVEQSEAAASLGDQSAGPAPVELPPAVPDEPTRPVEQPRSREV</sequence>
<geneLocation type="plasmid" evidence="3">
    <name>pjcm18538 dna</name>
</geneLocation>
<dbReference type="EMBL" id="AP022593">
    <property type="protein sequence ID" value="BBY48928.1"/>
    <property type="molecule type" value="Genomic_DNA"/>
</dbReference>
<dbReference type="SUPFAM" id="SSF140453">
    <property type="entry name" value="EsxAB dimer-like"/>
    <property type="match status" value="1"/>
</dbReference>
<name>A0A7I7RWA8_9MYCO</name>
<dbReference type="InterPro" id="IPR010310">
    <property type="entry name" value="T7SS_ESAT-6-like"/>
</dbReference>
<keyword evidence="3" id="KW-1185">Reference proteome</keyword>
<feature type="region of interest" description="Disordered" evidence="1">
    <location>
        <begin position="85"/>
        <end position="170"/>
    </location>
</feature>
<feature type="compositionally biased region" description="Gly residues" evidence="1">
    <location>
        <begin position="94"/>
        <end position="109"/>
    </location>
</feature>
<feature type="region of interest" description="Disordered" evidence="1">
    <location>
        <begin position="191"/>
        <end position="232"/>
    </location>
</feature>
<gene>
    <name evidence="2" type="ORF">MARA_23960</name>
</gene>
<reference evidence="2 3" key="1">
    <citation type="journal article" date="2019" name="Emerg. Microbes Infect.">
        <title>Comprehensive subspecies identification of 175 nontuberculous mycobacteria species based on 7547 genomic profiles.</title>
        <authorList>
            <person name="Matsumoto Y."/>
            <person name="Kinjo T."/>
            <person name="Motooka D."/>
            <person name="Nabeya D."/>
            <person name="Jung N."/>
            <person name="Uechi K."/>
            <person name="Horii T."/>
            <person name="Iida T."/>
            <person name="Fujita J."/>
            <person name="Nakamura S."/>
        </authorList>
    </citation>
    <scope>NUCLEOTIDE SEQUENCE [LARGE SCALE GENOMIC DNA]</scope>
    <source>
        <strain evidence="2 3">JCM 18538</strain>
    </source>
</reference>
<dbReference type="Pfam" id="PF06013">
    <property type="entry name" value="WXG100"/>
    <property type="match status" value="1"/>
</dbReference>
<dbReference type="InterPro" id="IPR036689">
    <property type="entry name" value="ESAT-6-like_sf"/>
</dbReference>
<proteinExistence type="predicted"/>
<dbReference type="NCBIfam" id="TIGR03930">
    <property type="entry name" value="WXG100_ESAT6"/>
    <property type="match status" value="1"/>
</dbReference>
<evidence type="ECO:0000313" key="2">
    <source>
        <dbReference type="EMBL" id="BBY48928.1"/>
    </source>
</evidence>
<accession>A0A7I7RWA8</accession>
<dbReference type="AlphaFoldDB" id="A0A7I7RWA8"/>
<dbReference type="KEGG" id="marz:MARA_23960"/>
<dbReference type="Proteomes" id="UP000467428">
    <property type="component" value="Chromosome"/>
</dbReference>
<organism evidence="2 3">
    <name type="scientific">Mycolicibacterium arabiense</name>
    <dbReference type="NCBI Taxonomy" id="1286181"/>
    <lineage>
        <taxon>Bacteria</taxon>
        <taxon>Bacillati</taxon>
        <taxon>Actinomycetota</taxon>
        <taxon>Actinomycetes</taxon>
        <taxon>Mycobacteriales</taxon>
        <taxon>Mycobacteriaceae</taxon>
        <taxon>Mycolicibacterium</taxon>
    </lineage>
</organism>
<evidence type="ECO:0000313" key="3">
    <source>
        <dbReference type="Proteomes" id="UP000467428"/>
    </source>
</evidence>
<evidence type="ECO:0008006" key="4">
    <source>
        <dbReference type="Google" id="ProtNLM"/>
    </source>
</evidence>
<protein>
    <recommendedName>
        <fullName evidence="4">WXG100 family type VII secretion target</fullName>
    </recommendedName>
</protein>
<evidence type="ECO:0000256" key="1">
    <source>
        <dbReference type="SAM" id="MobiDB-lite"/>
    </source>
</evidence>
<dbReference type="Gene3D" id="1.10.287.1060">
    <property type="entry name" value="ESAT-6-like"/>
    <property type="match status" value="1"/>
</dbReference>
<feature type="compositionally biased region" description="Basic and acidic residues" evidence="1">
    <location>
        <begin position="219"/>
        <end position="232"/>
    </location>
</feature>
<feature type="compositionally biased region" description="Low complexity" evidence="1">
    <location>
        <begin position="110"/>
        <end position="170"/>
    </location>
</feature>